<proteinExistence type="predicted"/>
<keyword evidence="3" id="KW-1185">Reference proteome</keyword>
<evidence type="ECO:0000313" key="2">
    <source>
        <dbReference type="EMBL" id="RED57196.1"/>
    </source>
</evidence>
<name>A0A3D9I7P9_9BACL</name>
<dbReference type="Proteomes" id="UP000256869">
    <property type="component" value="Unassembled WGS sequence"/>
</dbReference>
<reference evidence="2 3" key="1">
    <citation type="submission" date="2018-07" db="EMBL/GenBank/DDBJ databases">
        <title>Genomic Encyclopedia of Type Strains, Phase III (KMG-III): the genomes of soil and plant-associated and newly described type strains.</title>
        <authorList>
            <person name="Whitman W."/>
        </authorList>
    </citation>
    <scope>NUCLEOTIDE SEQUENCE [LARGE SCALE GENOMIC DNA]</scope>
    <source>
        <strain evidence="2 3">CECT 8236</strain>
    </source>
</reference>
<sequence>MLRMLFGEEPREWTGTSLDTVQSIEQFALLASGLAERQPDKFSTYRTYAIWAEGLLRSMDELEQSGYAAKKYASLVRHVHIDELSYKERLNYNRHVYYDKNAYIRAFALLDKLGTLLNRLLDLRTERIKARFSYFTVLRNLRENHLHAELMKPLNELKERHQGAFNRLRSRRNLEIHQMNAELEDDLSQSLANNGERRKLEDIAANMADLDQSWEMVQGSLNHAFRFACKWLRRLE</sequence>
<dbReference type="Pfam" id="PF18730">
    <property type="entry name" value="HEPN_Cthe2314"/>
    <property type="match status" value="1"/>
</dbReference>
<comment type="caution">
    <text evidence="2">The sequence shown here is derived from an EMBL/GenBank/DDBJ whole genome shotgun (WGS) entry which is preliminary data.</text>
</comment>
<accession>A0A3D9I7P9</accession>
<gene>
    <name evidence="2" type="ORF">DFP95_111110</name>
</gene>
<organism evidence="2 3">
    <name type="scientific">Cohnella lupini</name>
    <dbReference type="NCBI Taxonomy" id="1294267"/>
    <lineage>
        <taxon>Bacteria</taxon>
        <taxon>Bacillati</taxon>
        <taxon>Bacillota</taxon>
        <taxon>Bacilli</taxon>
        <taxon>Bacillales</taxon>
        <taxon>Paenibacillaceae</taxon>
        <taxon>Cohnella</taxon>
    </lineage>
</organism>
<evidence type="ECO:0000313" key="3">
    <source>
        <dbReference type="Proteomes" id="UP000256869"/>
    </source>
</evidence>
<dbReference type="InterPro" id="IPR041394">
    <property type="entry name" value="HEPN_Cthe2314"/>
</dbReference>
<dbReference type="AlphaFoldDB" id="A0A3D9I7P9"/>
<protein>
    <recommendedName>
        <fullName evidence="1">Cthe-2314-like HEPN domain-containing protein</fullName>
    </recommendedName>
</protein>
<dbReference type="EMBL" id="QRDY01000011">
    <property type="protein sequence ID" value="RED57196.1"/>
    <property type="molecule type" value="Genomic_DNA"/>
</dbReference>
<feature type="domain" description="Cthe-2314-like HEPN" evidence="1">
    <location>
        <begin position="51"/>
        <end position="227"/>
    </location>
</feature>
<evidence type="ECO:0000259" key="1">
    <source>
        <dbReference type="Pfam" id="PF18730"/>
    </source>
</evidence>
<dbReference type="OrthoDB" id="2641850at2"/>